<evidence type="ECO:0000256" key="4">
    <source>
        <dbReference type="ARBA" id="ARBA00022989"/>
    </source>
</evidence>
<feature type="domain" description="Receptor ligand binding region" evidence="8">
    <location>
        <begin position="54"/>
        <end position="425"/>
    </location>
</feature>
<dbReference type="AlphaFoldDB" id="A0A1W0WBJ8"/>
<dbReference type="GO" id="GO:0004383">
    <property type="term" value="F:guanylate cyclase activity"/>
    <property type="evidence" value="ECO:0007669"/>
    <property type="project" value="TreeGrafter"/>
</dbReference>
<dbReference type="PANTHER" id="PTHR11920:SF501">
    <property type="entry name" value="GUANYLATE CYCLASE 32E"/>
    <property type="match status" value="1"/>
</dbReference>
<dbReference type="Pfam" id="PF01094">
    <property type="entry name" value="ANF_receptor"/>
    <property type="match status" value="1"/>
</dbReference>
<dbReference type="GO" id="GO:0005886">
    <property type="term" value="C:plasma membrane"/>
    <property type="evidence" value="ECO:0007669"/>
    <property type="project" value="TreeGrafter"/>
</dbReference>
<evidence type="ECO:0000256" key="7">
    <source>
        <dbReference type="SAM" id="Phobius"/>
    </source>
</evidence>
<dbReference type="InterPro" id="IPR050401">
    <property type="entry name" value="Cyclic_nucleotide_synthase"/>
</dbReference>
<evidence type="ECO:0000256" key="1">
    <source>
        <dbReference type="ARBA" id="ARBA00004370"/>
    </source>
</evidence>
<proteinExistence type="predicted"/>
<keyword evidence="3" id="KW-0547">Nucleotide-binding</keyword>
<dbReference type="EMBL" id="MTYJ01000142">
    <property type="protein sequence ID" value="OQV12550.1"/>
    <property type="molecule type" value="Genomic_DNA"/>
</dbReference>
<dbReference type="SUPFAM" id="SSF53822">
    <property type="entry name" value="Periplasmic binding protein-like I"/>
    <property type="match status" value="1"/>
</dbReference>
<dbReference type="InterPro" id="IPR001828">
    <property type="entry name" value="ANF_lig-bd_rcpt"/>
</dbReference>
<dbReference type="Proteomes" id="UP000192578">
    <property type="component" value="Unassembled WGS sequence"/>
</dbReference>
<dbReference type="Gene3D" id="3.40.50.2300">
    <property type="match status" value="1"/>
</dbReference>
<evidence type="ECO:0000313" key="10">
    <source>
        <dbReference type="Proteomes" id="UP000192578"/>
    </source>
</evidence>
<keyword evidence="10" id="KW-1185">Reference proteome</keyword>
<dbReference type="CDD" id="cd06352">
    <property type="entry name" value="PBP1_NPR_GC-like"/>
    <property type="match status" value="1"/>
</dbReference>
<keyword evidence="4 7" id="KW-1133">Transmembrane helix</keyword>
<evidence type="ECO:0000256" key="5">
    <source>
        <dbReference type="ARBA" id="ARBA00023136"/>
    </source>
</evidence>
<comment type="subcellular location">
    <subcellularLocation>
        <location evidence="1">Membrane</location>
    </subcellularLocation>
</comment>
<evidence type="ECO:0000313" key="9">
    <source>
        <dbReference type="EMBL" id="OQV12550.1"/>
    </source>
</evidence>
<organism evidence="9 10">
    <name type="scientific">Hypsibius exemplaris</name>
    <name type="common">Freshwater tardigrade</name>
    <dbReference type="NCBI Taxonomy" id="2072580"/>
    <lineage>
        <taxon>Eukaryota</taxon>
        <taxon>Metazoa</taxon>
        <taxon>Ecdysozoa</taxon>
        <taxon>Tardigrada</taxon>
        <taxon>Eutardigrada</taxon>
        <taxon>Parachela</taxon>
        <taxon>Hypsibioidea</taxon>
        <taxon>Hypsibiidae</taxon>
        <taxon>Hypsibius</taxon>
    </lineage>
</organism>
<dbReference type="InterPro" id="IPR028082">
    <property type="entry name" value="Peripla_BP_I"/>
</dbReference>
<sequence>MKPCNEFVARLILVLFFFIRMLVTGRENVIRVDIACPGYINISIAQSALGYNGPAFEAAVAESNMRYAGVFNFTLSFLTDDRRIRDGFDFTAESLELITSWYYKRHEDLSDKVVRVIITPGSIDGSNVQQLMANWGTMAILTSASTKSNYKLPAPLILGFSFTTLGPIAVTFIDILRMFNWTTVFLVTDYGASEGVFAYLAVEFIQAVADINADAKRKLFTLHQRRVTSGKPVPFQAQLIDVLTEFQSTSRVMIFLGRGEFLRQLLLTAHRLNMTTGDYVYLAYEPTPVLRAEANVTWQKGDGDDVTAQDAFRSLLLVHLHDSERQRLQSPKVTALAEWVRQRSREEFNVTVSANQTPVPGVISAYRSVEIFAQVLNESRHRHGTASLYDGFTLSRAFLNRSFPGDLSDVFIDQSGTRRVEYVLVYFDAYRNHRRQVFLRQVKGENFTMHIVEKIADSWPGSQWPPRNEPLCGYRNEKPTCLKGNSFLQIVSLATAAAVVVLCVICLAVHRWMQAMRLLHLLWWSLDLSLLVIEERRPLRRVQSIIQRVGTFARCLGSRVELDHSATRFALMVQKSNSGY</sequence>
<evidence type="ECO:0000259" key="8">
    <source>
        <dbReference type="Pfam" id="PF01094"/>
    </source>
</evidence>
<feature type="transmembrane region" description="Helical" evidence="7">
    <location>
        <begin position="487"/>
        <end position="509"/>
    </location>
</feature>
<evidence type="ECO:0000256" key="2">
    <source>
        <dbReference type="ARBA" id="ARBA00022692"/>
    </source>
</evidence>
<evidence type="ECO:0000256" key="3">
    <source>
        <dbReference type="ARBA" id="ARBA00022741"/>
    </source>
</evidence>
<dbReference type="GO" id="GO:0004016">
    <property type="term" value="F:adenylate cyclase activity"/>
    <property type="evidence" value="ECO:0007669"/>
    <property type="project" value="TreeGrafter"/>
</dbReference>
<dbReference type="GO" id="GO:0007168">
    <property type="term" value="P:receptor guanylyl cyclase signaling pathway"/>
    <property type="evidence" value="ECO:0007669"/>
    <property type="project" value="TreeGrafter"/>
</dbReference>
<protein>
    <recommendedName>
        <fullName evidence="8">Receptor ligand binding region domain-containing protein</fullName>
    </recommendedName>
</protein>
<reference evidence="10" key="1">
    <citation type="submission" date="2017-01" db="EMBL/GenBank/DDBJ databases">
        <title>Comparative genomics of anhydrobiosis in the tardigrade Hypsibius dujardini.</title>
        <authorList>
            <person name="Yoshida Y."/>
            <person name="Koutsovoulos G."/>
            <person name="Laetsch D."/>
            <person name="Stevens L."/>
            <person name="Kumar S."/>
            <person name="Horikawa D."/>
            <person name="Ishino K."/>
            <person name="Komine S."/>
            <person name="Tomita M."/>
            <person name="Blaxter M."/>
            <person name="Arakawa K."/>
        </authorList>
    </citation>
    <scope>NUCLEOTIDE SEQUENCE [LARGE SCALE GENOMIC DNA]</scope>
    <source>
        <strain evidence="10">Z151</strain>
    </source>
</reference>
<name>A0A1W0WBJ8_HYPEX</name>
<dbReference type="GO" id="GO:0000166">
    <property type="term" value="F:nucleotide binding"/>
    <property type="evidence" value="ECO:0007669"/>
    <property type="project" value="UniProtKB-KW"/>
</dbReference>
<keyword evidence="2 7" id="KW-0812">Transmembrane</keyword>
<keyword evidence="5 7" id="KW-0472">Membrane</keyword>
<keyword evidence="6" id="KW-0456">Lyase</keyword>
<dbReference type="GO" id="GO:0001653">
    <property type="term" value="F:peptide receptor activity"/>
    <property type="evidence" value="ECO:0007669"/>
    <property type="project" value="TreeGrafter"/>
</dbReference>
<accession>A0A1W0WBJ8</accession>
<feature type="transmembrane region" description="Helical" evidence="7">
    <location>
        <begin position="7"/>
        <end position="23"/>
    </location>
</feature>
<evidence type="ECO:0000256" key="6">
    <source>
        <dbReference type="ARBA" id="ARBA00023239"/>
    </source>
</evidence>
<dbReference type="PANTHER" id="PTHR11920">
    <property type="entry name" value="GUANYLYL CYCLASE"/>
    <property type="match status" value="1"/>
</dbReference>
<gene>
    <name evidence="9" type="ORF">BV898_13193</name>
</gene>
<comment type="caution">
    <text evidence="9">The sequence shown here is derived from an EMBL/GenBank/DDBJ whole genome shotgun (WGS) entry which is preliminary data.</text>
</comment>